<reference evidence="2" key="1">
    <citation type="journal article" date="2020" name="Mol. Plant Microbe Interact.">
        <title>Genome Sequence of the Biocontrol Agent Coniothyrium minitans strain Conio (IMI 134523).</title>
        <authorList>
            <person name="Patel D."/>
            <person name="Shittu T.A."/>
            <person name="Baroncelli R."/>
            <person name="Muthumeenakshi S."/>
            <person name="Osborne T.H."/>
            <person name="Janganan T.K."/>
            <person name="Sreenivasaprasad S."/>
        </authorList>
    </citation>
    <scope>NUCLEOTIDE SEQUENCE</scope>
    <source>
        <strain evidence="2">Conio</strain>
    </source>
</reference>
<accession>A0A9P6GU32</accession>
<dbReference type="Proteomes" id="UP000756921">
    <property type="component" value="Unassembled WGS sequence"/>
</dbReference>
<evidence type="ECO:0000313" key="3">
    <source>
        <dbReference type="Proteomes" id="UP000756921"/>
    </source>
</evidence>
<evidence type="ECO:0000256" key="1">
    <source>
        <dbReference type="SAM" id="SignalP"/>
    </source>
</evidence>
<dbReference type="AlphaFoldDB" id="A0A9P6GU32"/>
<keyword evidence="1" id="KW-0732">Signal</keyword>
<name>A0A9P6GU32_9PLEO</name>
<dbReference type="EMBL" id="WJXW01000001">
    <property type="protein sequence ID" value="KAF9741421.1"/>
    <property type="molecule type" value="Genomic_DNA"/>
</dbReference>
<comment type="caution">
    <text evidence="2">The sequence shown here is derived from an EMBL/GenBank/DDBJ whole genome shotgun (WGS) entry which is preliminary data.</text>
</comment>
<feature type="chain" id="PRO_5040494701" evidence="1">
    <location>
        <begin position="21"/>
        <end position="210"/>
    </location>
</feature>
<dbReference type="OrthoDB" id="2426396at2759"/>
<evidence type="ECO:0000313" key="2">
    <source>
        <dbReference type="EMBL" id="KAF9741421.1"/>
    </source>
</evidence>
<feature type="signal peptide" evidence="1">
    <location>
        <begin position="1"/>
        <end position="20"/>
    </location>
</feature>
<keyword evidence="3" id="KW-1185">Reference proteome</keyword>
<proteinExistence type="predicted"/>
<gene>
    <name evidence="2" type="ORF">PMIN01_00960</name>
</gene>
<organism evidence="2 3">
    <name type="scientific">Paraphaeosphaeria minitans</name>
    <dbReference type="NCBI Taxonomy" id="565426"/>
    <lineage>
        <taxon>Eukaryota</taxon>
        <taxon>Fungi</taxon>
        <taxon>Dikarya</taxon>
        <taxon>Ascomycota</taxon>
        <taxon>Pezizomycotina</taxon>
        <taxon>Dothideomycetes</taxon>
        <taxon>Pleosporomycetidae</taxon>
        <taxon>Pleosporales</taxon>
        <taxon>Massarineae</taxon>
        <taxon>Didymosphaeriaceae</taxon>
        <taxon>Paraphaeosphaeria</taxon>
    </lineage>
</organism>
<protein>
    <submittedName>
        <fullName evidence="2">Uncharacterized protein</fullName>
    </submittedName>
</protein>
<sequence length="210" mass="21585">MRLRLVASVLPLALTCTAHAAPDSRPEAKSYPEAFAVAEAQTYVNNAPFSGAIYIISSDGQPAQGLCPAVASLSCGDQGHPSWCCPGGCSCVQQQGGYVGCCPAGSNCAGPAPYSTVTVTAQAQQTVPVVVPQQYTTTAYCPTCYSPPPVAAGFCQTLTMNGPGLPAVTQGKCGPILIVNESSSLKPVGIGLVGIFLTIQLAVARMFRWI</sequence>